<dbReference type="GO" id="GO:0035556">
    <property type="term" value="P:intracellular signal transduction"/>
    <property type="evidence" value="ECO:0007669"/>
    <property type="project" value="InterPro"/>
</dbReference>
<dbReference type="SMART" id="SM00044">
    <property type="entry name" value="CYCc"/>
    <property type="match status" value="1"/>
</dbReference>
<dbReference type="STRING" id="1035707.SAMN05216552_100983"/>
<feature type="transmembrane region" description="Helical" evidence="1">
    <location>
        <begin position="395"/>
        <end position="428"/>
    </location>
</feature>
<proteinExistence type="predicted"/>
<organism evidence="3 4">
    <name type="scientific">Pseudoduganella namucuonensis</name>
    <dbReference type="NCBI Taxonomy" id="1035707"/>
    <lineage>
        <taxon>Bacteria</taxon>
        <taxon>Pseudomonadati</taxon>
        <taxon>Pseudomonadota</taxon>
        <taxon>Betaproteobacteria</taxon>
        <taxon>Burkholderiales</taxon>
        <taxon>Oxalobacteraceae</taxon>
        <taxon>Telluria group</taxon>
        <taxon>Pseudoduganella</taxon>
    </lineage>
</organism>
<dbReference type="InterPro" id="IPR050697">
    <property type="entry name" value="Adenylyl/Guanylyl_Cyclase_3/4"/>
</dbReference>
<dbReference type="GO" id="GO:0006171">
    <property type="term" value="P:cAMP biosynthetic process"/>
    <property type="evidence" value="ECO:0007669"/>
    <property type="project" value="TreeGrafter"/>
</dbReference>
<dbReference type="GO" id="GO:0004016">
    <property type="term" value="F:adenylate cyclase activity"/>
    <property type="evidence" value="ECO:0007669"/>
    <property type="project" value="UniProtKB-ARBA"/>
</dbReference>
<keyword evidence="1" id="KW-1133">Transmembrane helix</keyword>
<evidence type="ECO:0000313" key="4">
    <source>
        <dbReference type="Proteomes" id="UP000199391"/>
    </source>
</evidence>
<dbReference type="EMBL" id="FPBO01000009">
    <property type="protein sequence ID" value="SFU77046.1"/>
    <property type="molecule type" value="Genomic_DNA"/>
</dbReference>
<dbReference type="InterPro" id="IPR029787">
    <property type="entry name" value="Nucleotide_cyclase"/>
</dbReference>
<gene>
    <name evidence="3" type="ORF">SAMN05216552_100983</name>
</gene>
<feature type="transmembrane region" description="Helical" evidence="1">
    <location>
        <begin position="440"/>
        <end position="465"/>
    </location>
</feature>
<dbReference type="Pfam" id="PF00211">
    <property type="entry name" value="Guanylate_cyc"/>
    <property type="match status" value="1"/>
</dbReference>
<dbReference type="Pfam" id="PF05226">
    <property type="entry name" value="CHASE2"/>
    <property type="match status" value="1"/>
</dbReference>
<dbReference type="AlphaFoldDB" id="A0A1I7IVT3"/>
<dbReference type="PANTHER" id="PTHR43081">
    <property type="entry name" value="ADENYLATE CYCLASE, TERMINAL-DIFFERENTIATION SPECIFIC-RELATED"/>
    <property type="match status" value="1"/>
</dbReference>
<keyword evidence="4" id="KW-1185">Reference proteome</keyword>
<dbReference type="SUPFAM" id="SSF55073">
    <property type="entry name" value="Nucleotide cyclase"/>
    <property type="match status" value="1"/>
</dbReference>
<dbReference type="InterPro" id="IPR007890">
    <property type="entry name" value="CHASE2"/>
</dbReference>
<dbReference type="SMART" id="SM01080">
    <property type="entry name" value="CHASE2"/>
    <property type="match status" value="1"/>
</dbReference>
<keyword evidence="1" id="KW-0472">Membrane</keyword>
<dbReference type="PROSITE" id="PS50125">
    <property type="entry name" value="GUANYLATE_CYCLASE_2"/>
    <property type="match status" value="1"/>
</dbReference>
<dbReference type="PANTHER" id="PTHR43081:SF1">
    <property type="entry name" value="ADENYLATE CYCLASE, TERMINAL-DIFFERENTIATION SPECIFIC"/>
    <property type="match status" value="1"/>
</dbReference>
<feature type="domain" description="Guanylate cyclase" evidence="2">
    <location>
        <begin position="506"/>
        <end position="639"/>
    </location>
</feature>
<dbReference type="CDD" id="cd07302">
    <property type="entry name" value="CHD"/>
    <property type="match status" value="1"/>
</dbReference>
<evidence type="ECO:0000259" key="2">
    <source>
        <dbReference type="PROSITE" id="PS50125"/>
    </source>
</evidence>
<sequence length="761" mass="82913">MPLHLPKFTSRLGKAVQKYGARWALGLALTMAAFFNVEGWLHSDTIERMDTFAAGLRMRLEKPQLDPRIVIVDIDDKSLTEVGRFPWSRNVMANLVSQLTEKYQVAAVGFDVSFPEPDTSSGYDVLQKLAMGELKQVPGLDRQLERLQPQMDYDGLLAAAIKGRPVVLGYNLSGTQTKGVLPKPAFTEEVLNGRVLDAYEVAGYEANIKRLQDAAATAGIFTAMPDRDGVVRSTALLQKVGKGYYPTLSLATAAVALQARSISPLFEGTVDSLSEAQKRNGGLEAIGLFHAEGNIRIPVGEGLTTTVQFRGRGGPQGGAYRYVSATDVLKGAVPQEVLEGAIVLVGTTAPGLNDLRATPVNAEYPGVEIHANMIQSILDGSFKVRPSDAVVAEKLQVLVIGLALTLALPVLAPVWSILLSLSAAAAAAAINFHFYTAYDYVLNVAVILLLVLALFIMNVAWGYFFEVRRGRALVSRFGEYVAPELVAEMAEDPEKYNMDGESRELTVMFVDVRGFTTISEGLTPKALREYINLYLTAMSTDIRDSHRGTLDKYIGDAVMAFWGAPVAFPDHASRGVATALLMQASAHRLNDDFIKRGWPELKIGIGLNTGPMHVGDMGSQIRRAYTVMGDAVNLGSRLEGITKVYGVGICVGEMTRAAAPEFAYRELDLVRVKGKNEPVAIFEPVGLDKDIAEADRAELARWNETLALLRGQQWDQAQAAIDALDAQHPRGLYKLYTERVAHYRAHPPGPDWDGVTTFETK</sequence>
<dbReference type="Gene3D" id="3.30.70.1230">
    <property type="entry name" value="Nucleotide cyclase"/>
    <property type="match status" value="1"/>
</dbReference>
<name>A0A1I7IVT3_9BURK</name>
<evidence type="ECO:0000313" key="3">
    <source>
        <dbReference type="EMBL" id="SFU77046.1"/>
    </source>
</evidence>
<dbReference type="Proteomes" id="UP000199391">
    <property type="component" value="Unassembled WGS sequence"/>
</dbReference>
<reference evidence="4" key="1">
    <citation type="submission" date="2016-10" db="EMBL/GenBank/DDBJ databases">
        <authorList>
            <person name="Varghese N."/>
            <person name="Submissions S."/>
        </authorList>
    </citation>
    <scope>NUCLEOTIDE SEQUENCE [LARGE SCALE GENOMIC DNA]</scope>
    <source>
        <strain evidence="4">CGMCC 1.11014</strain>
    </source>
</reference>
<evidence type="ECO:0000256" key="1">
    <source>
        <dbReference type="SAM" id="Phobius"/>
    </source>
</evidence>
<dbReference type="InterPro" id="IPR001054">
    <property type="entry name" value="A/G_cyclase"/>
</dbReference>
<keyword evidence="1" id="KW-0812">Transmembrane</keyword>
<protein>
    <submittedName>
        <fullName evidence="3">Adenylate cyclase</fullName>
    </submittedName>
</protein>
<accession>A0A1I7IVT3</accession>